<evidence type="ECO:0000256" key="1">
    <source>
        <dbReference type="SAM" id="SignalP"/>
    </source>
</evidence>
<evidence type="ECO:0000313" key="6">
    <source>
        <dbReference type="Proteomes" id="UP000598271"/>
    </source>
</evidence>
<dbReference type="InterPro" id="IPR013320">
    <property type="entry name" value="ConA-like_dom_sf"/>
</dbReference>
<dbReference type="Gene3D" id="2.60.120.200">
    <property type="match status" value="1"/>
</dbReference>
<dbReference type="PANTHER" id="PTHR35889">
    <property type="entry name" value="CYCLOINULO-OLIGOSACCHARIDE FRUCTANOTRANSFERASE-RELATED"/>
    <property type="match status" value="1"/>
</dbReference>
<dbReference type="GO" id="GO:0005975">
    <property type="term" value="P:carbohydrate metabolic process"/>
    <property type="evidence" value="ECO:0007669"/>
    <property type="project" value="UniProtKB-ARBA"/>
</dbReference>
<dbReference type="InterPro" id="IPR022655">
    <property type="entry name" value="DUF1553"/>
</dbReference>
<comment type="caution">
    <text evidence="5">The sequence shown here is derived from an EMBL/GenBank/DDBJ whole genome shotgun (WGS) entry which is preliminary data.</text>
</comment>
<dbReference type="Pfam" id="PF13385">
    <property type="entry name" value="Laminin_G_3"/>
    <property type="match status" value="1"/>
</dbReference>
<dbReference type="GO" id="GO:0004553">
    <property type="term" value="F:hydrolase activity, hydrolyzing O-glycosyl compounds"/>
    <property type="evidence" value="ECO:0007669"/>
    <property type="project" value="UniProtKB-ARBA"/>
</dbReference>
<accession>A0A8J3D298</accession>
<name>A0A8J3D298_9BACT</name>
<dbReference type="Pfam" id="PF07635">
    <property type="entry name" value="PSCyt1"/>
    <property type="match status" value="1"/>
</dbReference>
<evidence type="ECO:0000259" key="4">
    <source>
        <dbReference type="Pfam" id="PF07635"/>
    </source>
</evidence>
<feature type="signal peptide" evidence="1">
    <location>
        <begin position="1"/>
        <end position="20"/>
    </location>
</feature>
<feature type="domain" description="DUF1549" evidence="2">
    <location>
        <begin position="163"/>
        <end position="374"/>
    </location>
</feature>
<dbReference type="InterPro" id="IPR011429">
    <property type="entry name" value="Cyt_c_Planctomycete-type"/>
</dbReference>
<dbReference type="RefSeq" id="WP_189563501.1">
    <property type="nucleotide sequence ID" value="NZ_BMXF01000001.1"/>
</dbReference>
<dbReference type="Pfam" id="PF07583">
    <property type="entry name" value="PSCyt2"/>
    <property type="match status" value="1"/>
</dbReference>
<keyword evidence="6" id="KW-1185">Reference proteome</keyword>
<organism evidence="5 6">
    <name type="scientific">Persicitalea jodogahamensis</name>
    <dbReference type="NCBI Taxonomy" id="402147"/>
    <lineage>
        <taxon>Bacteria</taxon>
        <taxon>Pseudomonadati</taxon>
        <taxon>Bacteroidota</taxon>
        <taxon>Cytophagia</taxon>
        <taxon>Cytophagales</taxon>
        <taxon>Spirosomataceae</taxon>
        <taxon>Persicitalea</taxon>
    </lineage>
</organism>
<sequence>MPVRILSLFLLAIISFSCQPDLPEDVSAAMDLVPKELDYNRDVKPILSDKCFACHGPDMAKQKAGLRLDLAANAYDELPESPGKVAIDPGSLRNSEVFRRIIATDPEVVMPTPESHLSLTAYEKAVLIKWIDDGAVYKPHWAFEKPVMPEIPTVQHADWVKNPIDNFVAFRLEEKKMVPSKEADKETLIRRVTFDITGLPPTLDEIDAFRRDKSTNAYEKVVDRLLKSPHYGERMAADWLDLARFADSHGYTVDRLRDMSPYRDWVIKAFNENQPYDQFIQWQLAGDLMKGPKGGPPTKEMRIATAFNRNHQQNLEGGIIEKEYQTEYVLDRTNTFGDAFIGLSVGCAKCHDHKYDPISQKNYYQLSSFFNNIDEAGQISWDDAMPSPTMLLPTPEQDSILAFMQNTVGQQHKQLLDARKNGKGDFENWLKSKAYTRLKSQSIPGNGLQAKFSFDNNSLKNEVNPKQLAYTTLQGNNKQKEVFVAGHRGPGVHLDGDAWLDLDRVGIFSKSEPFSVGMWVNIPKEMEEGVIFHKSQAERLYNFRGYHVYLKDNKLEMSMAHVAPSNAISKVSRREVPRAKWIQLTMTYDGSSKAAGLKLYLDGDPMPMLVTKDQLTKEILFDTARVKPQPGLQIGGWWRGYGLKNGQVDDIVVYNRALTPYEVEILSEKKRWEAVAAKAPGQLTAEDSLALKEYYFSAVHSPTLAAQKALMKTRMILADSTEKVQELMIMQETPKPKQAFVLERGDYDALGAKVYPGTPERIFAFSKNLPKNRYGLALWVTHKDNPLTARVAVNRYWQLFFGVGLVKTAEDFGNQGEMPSHPKLLDWLALTFQGSGGPAPANRSYGWDVKKLVKTMVMSATYRQDSNASRDLLATDPQNRMLARGPARRLTAEMMRDNALAASGLMNYEIGGKSIKPYQPDGLWRINGAKYEPDSGEVVYKRSVYVIVKRSVPNPTLGTFDATSRSSCIVRRQKTNTPLQALVTLNDPTYVEAAKVLGEQMTKEKNPQVAVVQAYRKLTGRRPDQKEISLLLKLKSQQTELFTKSPKKTEGWLKAGQYKIDKSLSAAELAANAVVASTIMNSDAAITKR</sequence>
<evidence type="ECO:0000313" key="5">
    <source>
        <dbReference type="EMBL" id="GHB60553.1"/>
    </source>
</evidence>
<feature type="domain" description="DUF1553" evidence="3">
    <location>
        <begin position="772"/>
        <end position="1033"/>
    </location>
</feature>
<dbReference type="AlphaFoldDB" id="A0A8J3D298"/>
<keyword evidence="1" id="KW-0732">Signal</keyword>
<dbReference type="InterPro" id="IPR011444">
    <property type="entry name" value="DUF1549"/>
</dbReference>
<gene>
    <name evidence="5" type="ORF">GCM10007390_12850</name>
</gene>
<feature type="domain" description="Cytochrome C Planctomycete-type" evidence="4">
    <location>
        <begin position="51"/>
        <end position="113"/>
    </location>
</feature>
<dbReference type="PANTHER" id="PTHR35889:SF3">
    <property type="entry name" value="F-BOX DOMAIN-CONTAINING PROTEIN"/>
    <property type="match status" value="1"/>
</dbReference>
<dbReference type="Proteomes" id="UP000598271">
    <property type="component" value="Unassembled WGS sequence"/>
</dbReference>
<dbReference type="Pfam" id="PF07587">
    <property type="entry name" value="PSD1"/>
    <property type="match status" value="1"/>
</dbReference>
<protein>
    <submittedName>
        <fullName evidence="5">Uncharacterized protein</fullName>
    </submittedName>
</protein>
<feature type="chain" id="PRO_5035260806" evidence="1">
    <location>
        <begin position="21"/>
        <end position="1089"/>
    </location>
</feature>
<dbReference type="PROSITE" id="PS51257">
    <property type="entry name" value="PROKAR_LIPOPROTEIN"/>
    <property type="match status" value="1"/>
</dbReference>
<reference evidence="5 6" key="1">
    <citation type="journal article" date="2014" name="Int. J. Syst. Evol. Microbiol.">
        <title>Complete genome sequence of Corynebacterium casei LMG S-19264T (=DSM 44701T), isolated from a smear-ripened cheese.</title>
        <authorList>
            <consortium name="US DOE Joint Genome Institute (JGI-PGF)"/>
            <person name="Walter F."/>
            <person name="Albersmeier A."/>
            <person name="Kalinowski J."/>
            <person name="Ruckert C."/>
        </authorList>
    </citation>
    <scope>NUCLEOTIDE SEQUENCE [LARGE SCALE GENOMIC DNA]</scope>
    <source>
        <strain evidence="5 6">KCTC 12866</strain>
    </source>
</reference>
<proteinExistence type="predicted"/>
<dbReference type="EMBL" id="BMXF01000001">
    <property type="protein sequence ID" value="GHB60553.1"/>
    <property type="molecule type" value="Genomic_DNA"/>
</dbReference>
<evidence type="ECO:0000259" key="3">
    <source>
        <dbReference type="Pfam" id="PF07587"/>
    </source>
</evidence>
<dbReference type="SUPFAM" id="SSF49899">
    <property type="entry name" value="Concanavalin A-like lectins/glucanases"/>
    <property type="match status" value="1"/>
</dbReference>
<evidence type="ECO:0000259" key="2">
    <source>
        <dbReference type="Pfam" id="PF07583"/>
    </source>
</evidence>